<dbReference type="HOGENOM" id="CLU_2841485_0_0_0"/>
<evidence type="ECO:0000313" key="1">
    <source>
        <dbReference type="EMBL" id="BAL99923.1"/>
    </source>
</evidence>
<sequence>MQPVSFYANDGVRDSGRRYLTGSLRCNETITLPPLFRRTGWKTFTLEPLRWNIHIVGLSLCRPER</sequence>
<dbReference type="STRING" id="926550.CLDAP_18840"/>
<reference evidence="1 2" key="1">
    <citation type="submission" date="2012-02" db="EMBL/GenBank/DDBJ databases">
        <title>Complete genome sequence of Caldilinea aerophila DSM 14535 (= NBRC 102666).</title>
        <authorList>
            <person name="Oguchi A."/>
            <person name="Hosoyama A."/>
            <person name="Sekine M."/>
            <person name="Fukai R."/>
            <person name="Kato Y."/>
            <person name="Nakamura S."/>
            <person name="Hanada S."/>
            <person name="Yamazaki S."/>
            <person name="Fujita N."/>
        </authorList>
    </citation>
    <scope>NUCLEOTIDE SEQUENCE [LARGE SCALE GENOMIC DNA]</scope>
    <source>
        <strain evidence="2">DSM 14535 / JCM 11387 / NBRC 104270 / STL-6-O1</strain>
    </source>
</reference>
<name>I0I3T6_CALAS</name>
<organism evidence="1 2">
    <name type="scientific">Caldilinea aerophila (strain DSM 14535 / JCM 11387 / NBRC 104270 / STL-6-O1)</name>
    <dbReference type="NCBI Taxonomy" id="926550"/>
    <lineage>
        <taxon>Bacteria</taxon>
        <taxon>Bacillati</taxon>
        <taxon>Chloroflexota</taxon>
        <taxon>Caldilineae</taxon>
        <taxon>Caldilineales</taxon>
        <taxon>Caldilineaceae</taxon>
        <taxon>Caldilinea</taxon>
    </lineage>
</organism>
<accession>I0I3T6</accession>
<keyword evidence="2" id="KW-1185">Reference proteome</keyword>
<evidence type="ECO:0000313" key="2">
    <source>
        <dbReference type="Proteomes" id="UP000007880"/>
    </source>
</evidence>
<dbReference type="KEGG" id="cap:CLDAP_18840"/>
<dbReference type="EMBL" id="AP012337">
    <property type="protein sequence ID" value="BAL99923.1"/>
    <property type="molecule type" value="Genomic_DNA"/>
</dbReference>
<dbReference type="AlphaFoldDB" id="I0I3T6"/>
<protein>
    <submittedName>
        <fullName evidence="1">Uncharacterized protein</fullName>
    </submittedName>
</protein>
<proteinExistence type="predicted"/>
<dbReference type="Proteomes" id="UP000007880">
    <property type="component" value="Chromosome"/>
</dbReference>
<gene>
    <name evidence="1" type="ordered locus">CLDAP_18840</name>
</gene>